<dbReference type="PANTHER" id="PTHR45626">
    <property type="entry name" value="TRANSCRIPTION TERMINATION FACTOR 2-RELATED"/>
    <property type="match status" value="1"/>
</dbReference>
<dbReference type="GO" id="GO:0005524">
    <property type="term" value="F:ATP binding"/>
    <property type="evidence" value="ECO:0007669"/>
    <property type="project" value="UniProtKB-KW"/>
</dbReference>
<keyword evidence="1" id="KW-0547">Nucleotide-binding</keyword>
<keyword evidence="3" id="KW-0067">ATP-binding</keyword>
<reference evidence="5 6" key="1">
    <citation type="journal article" date="2014" name="Genome Biol. Evol.">
        <title>The genome of the myxosporean Thelohanellus kitauei shows adaptations to nutrient acquisition within its fish host.</title>
        <authorList>
            <person name="Yang Y."/>
            <person name="Xiong J."/>
            <person name="Zhou Z."/>
            <person name="Huo F."/>
            <person name="Miao W."/>
            <person name="Ran C."/>
            <person name="Liu Y."/>
            <person name="Zhang J."/>
            <person name="Feng J."/>
            <person name="Wang M."/>
            <person name="Wang M."/>
            <person name="Wang L."/>
            <person name="Yao B."/>
        </authorList>
    </citation>
    <scope>NUCLEOTIDE SEQUENCE [LARGE SCALE GENOMIC DNA]</scope>
    <source>
        <strain evidence="5">Wuqing</strain>
    </source>
</reference>
<organism evidence="5 6">
    <name type="scientific">Thelohanellus kitauei</name>
    <name type="common">Myxosporean</name>
    <dbReference type="NCBI Taxonomy" id="669202"/>
    <lineage>
        <taxon>Eukaryota</taxon>
        <taxon>Metazoa</taxon>
        <taxon>Cnidaria</taxon>
        <taxon>Myxozoa</taxon>
        <taxon>Myxosporea</taxon>
        <taxon>Bivalvulida</taxon>
        <taxon>Platysporina</taxon>
        <taxon>Myxobolidae</taxon>
        <taxon>Thelohanellus</taxon>
    </lineage>
</organism>
<evidence type="ECO:0000313" key="6">
    <source>
        <dbReference type="Proteomes" id="UP000031668"/>
    </source>
</evidence>
<feature type="domain" description="SNF2 N-terminal" evidence="4">
    <location>
        <begin position="7"/>
        <end position="107"/>
    </location>
</feature>
<dbReference type="InterPro" id="IPR027417">
    <property type="entry name" value="P-loop_NTPase"/>
</dbReference>
<dbReference type="GO" id="GO:0006281">
    <property type="term" value="P:DNA repair"/>
    <property type="evidence" value="ECO:0007669"/>
    <property type="project" value="TreeGrafter"/>
</dbReference>
<keyword evidence="2" id="KW-0378">Hydrolase</keyword>
<dbReference type="InterPro" id="IPR050628">
    <property type="entry name" value="SNF2_RAD54_helicase_TF"/>
</dbReference>
<dbReference type="EMBL" id="JWZT01003532">
    <property type="protein sequence ID" value="KII66414.1"/>
    <property type="molecule type" value="Genomic_DNA"/>
</dbReference>
<accession>A0A0C2ILU2</accession>
<dbReference type="Pfam" id="PF00176">
    <property type="entry name" value="SNF2-rel_dom"/>
    <property type="match status" value="1"/>
</dbReference>
<proteinExistence type="predicted"/>
<evidence type="ECO:0000256" key="1">
    <source>
        <dbReference type="ARBA" id="ARBA00022741"/>
    </source>
</evidence>
<dbReference type="Gene3D" id="3.40.50.300">
    <property type="entry name" value="P-loop containing nucleotide triphosphate hydrolases"/>
    <property type="match status" value="1"/>
</dbReference>
<keyword evidence="6" id="KW-1185">Reference proteome</keyword>
<dbReference type="InterPro" id="IPR000330">
    <property type="entry name" value="SNF2_N"/>
</dbReference>
<dbReference type="OrthoDB" id="423559at2759"/>
<name>A0A0C2ILU2_THEKT</name>
<evidence type="ECO:0000259" key="4">
    <source>
        <dbReference type="Pfam" id="PF00176"/>
    </source>
</evidence>
<comment type="caution">
    <text evidence="5">The sequence shown here is derived from an EMBL/GenBank/DDBJ whole genome shotgun (WGS) entry which is preliminary data.</text>
</comment>
<protein>
    <submittedName>
        <fullName evidence="5">Transcription termination factor 2</fullName>
    </submittedName>
</protein>
<dbReference type="AlphaFoldDB" id="A0A0C2ILU2"/>
<evidence type="ECO:0000256" key="3">
    <source>
        <dbReference type="ARBA" id="ARBA00022840"/>
    </source>
</evidence>
<evidence type="ECO:0000313" key="5">
    <source>
        <dbReference type="EMBL" id="KII66414.1"/>
    </source>
</evidence>
<dbReference type="GO" id="GO:0005634">
    <property type="term" value="C:nucleus"/>
    <property type="evidence" value="ECO:0007669"/>
    <property type="project" value="TreeGrafter"/>
</dbReference>
<dbReference type="GO" id="GO:0016787">
    <property type="term" value="F:hydrolase activity"/>
    <property type="evidence" value="ECO:0007669"/>
    <property type="project" value="UniProtKB-KW"/>
</dbReference>
<evidence type="ECO:0000256" key="2">
    <source>
        <dbReference type="ARBA" id="ARBA00022801"/>
    </source>
</evidence>
<dbReference type="PANTHER" id="PTHR45626:SF50">
    <property type="entry name" value="TRANSCRIPTION TERMINATION FACTOR 2"/>
    <property type="match status" value="1"/>
</dbReference>
<dbReference type="Proteomes" id="UP000031668">
    <property type="component" value="Unassembled WGS sequence"/>
</dbReference>
<gene>
    <name evidence="5" type="ORF">RF11_02058</name>
</gene>
<dbReference type="GO" id="GO:0008094">
    <property type="term" value="F:ATP-dependent activity, acting on DNA"/>
    <property type="evidence" value="ECO:0007669"/>
    <property type="project" value="TreeGrafter"/>
</dbReference>
<sequence>MEKHASRRQFIEGLIGYILLRRTKDQLDSDGNPLVKLPKKTEKLHVVKLGQLERLQYDKISREMRNSVYGYFAGKTARHDSESRHLQTMSHVFVKLIRLQQTCSHLSLLNNVLPIDEVKDDGLEAPKDIESLTKMLGEMTVGEKITKMLELLEDLKTQNEAVKW</sequence>